<feature type="compositionally biased region" description="Basic and acidic residues" evidence="1">
    <location>
        <begin position="71"/>
        <end position="87"/>
    </location>
</feature>
<feature type="compositionally biased region" description="Basic and acidic residues" evidence="1">
    <location>
        <begin position="96"/>
        <end position="112"/>
    </location>
</feature>
<evidence type="ECO:0000313" key="2">
    <source>
        <dbReference type="EMBL" id="CAB1440902.1"/>
    </source>
</evidence>
<keyword evidence="3" id="KW-1185">Reference proteome</keyword>
<name>A0A9N7V2I1_PLEPL</name>
<sequence>MWAAGRARRRDSQGHGDPDRQATGLTSCRPYVFATRRGEPDRPGFASLRVTGPQLGAWRIEYTTRGARQARLRESQGHGDPLSERRPLTRAAARAPRREPSGRRDPGRRDSPTRASQWSYVKPARNLERESHTLCHCIQGIATSVCQIATQTLTANSMGKQGQHKG</sequence>
<comment type="caution">
    <text evidence="2">The sequence shown here is derived from an EMBL/GenBank/DDBJ whole genome shotgun (WGS) entry which is preliminary data.</text>
</comment>
<dbReference type="AlphaFoldDB" id="A0A9N7V2I1"/>
<evidence type="ECO:0000313" key="3">
    <source>
        <dbReference type="Proteomes" id="UP001153269"/>
    </source>
</evidence>
<reference evidence="2" key="1">
    <citation type="submission" date="2020-03" db="EMBL/GenBank/DDBJ databases">
        <authorList>
            <person name="Weist P."/>
        </authorList>
    </citation>
    <scope>NUCLEOTIDE SEQUENCE</scope>
</reference>
<feature type="compositionally biased region" description="Basic and acidic residues" evidence="1">
    <location>
        <begin position="10"/>
        <end position="20"/>
    </location>
</feature>
<feature type="region of interest" description="Disordered" evidence="1">
    <location>
        <begin position="1"/>
        <end position="49"/>
    </location>
</feature>
<proteinExistence type="predicted"/>
<dbReference type="EMBL" id="CADEAL010002542">
    <property type="protein sequence ID" value="CAB1440902.1"/>
    <property type="molecule type" value="Genomic_DNA"/>
</dbReference>
<organism evidence="2 3">
    <name type="scientific">Pleuronectes platessa</name>
    <name type="common">European plaice</name>
    <dbReference type="NCBI Taxonomy" id="8262"/>
    <lineage>
        <taxon>Eukaryota</taxon>
        <taxon>Metazoa</taxon>
        <taxon>Chordata</taxon>
        <taxon>Craniata</taxon>
        <taxon>Vertebrata</taxon>
        <taxon>Euteleostomi</taxon>
        <taxon>Actinopterygii</taxon>
        <taxon>Neopterygii</taxon>
        <taxon>Teleostei</taxon>
        <taxon>Neoteleostei</taxon>
        <taxon>Acanthomorphata</taxon>
        <taxon>Carangaria</taxon>
        <taxon>Pleuronectiformes</taxon>
        <taxon>Pleuronectoidei</taxon>
        <taxon>Pleuronectidae</taxon>
        <taxon>Pleuronectes</taxon>
    </lineage>
</organism>
<feature type="region of interest" description="Disordered" evidence="1">
    <location>
        <begin position="67"/>
        <end position="123"/>
    </location>
</feature>
<accession>A0A9N7V2I1</accession>
<dbReference type="Proteomes" id="UP001153269">
    <property type="component" value="Unassembled WGS sequence"/>
</dbReference>
<evidence type="ECO:0000256" key="1">
    <source>
        <dbReference type="SAM" id="MobiDB-lite"/>
    </source>
</evidence>
<gene>
    <name evidence="2" type="ORF">PLEPLA_LOCUS28697</name>
</gene>
<protein>
    <submittedName>
        <fullName evidence="2">Uncharacterized protein</fullName>
    </submittedName>
</protein>